<name>A0ABU0CXP7_9BACI</name>
<keyword evidence="11" id="KW-1185">Reference proteome</keyword>
<dbReference type="SUPFAM" id="SSF53927">
    <property type="entry name" value="Cytidine deaminase-like"/>
    <property type="match status" value="1"/>
</dbReference>
<protein>
    <recommendedName>
        <fullName evidence="8">tRNA-specific adenosine deaminase</fullName>
        <ecNumber evidence="8">3.5.4.33</ecNumber>
    </recommendedName>
</protein>
<dbReference type="PROSITE" id="PS51747">
    <property type="entry name" value="CYT_DCMP_DEAMINASES_2"/>
    <property type="match status" value="1"/>
</dbReference>
<dbReference type="CDD" id="cd01285">
    <property type="entry name" value="nucleoside_deaminase"/>
    <property type="match status" value="1"/>
</dbReference>
<keyword evidence="3 8" id="KW-0819">tRNA processing</keyword>
<dbReference type="Gene3D" id="3.40.140.10">
    <property type="entry name" value="Cytidine Deaminase, domain 2"/>
    <property type="match status" value="1"/>
</dbReference>
<dbReference type="InterPro" id="IPR016192">
    <property type="entry name" value="APOBEC/CMP_deaminase_Zn-bd"/>
</dbReference>
<comment type="catalytic activity">
    <reaction evidence="7 8">
        <text>adenosine(34) in tRNA + H2O + H(+) = inosine(34) in tRNA + NH4(+)</text>
        <dbReference type="Rhea" id="RHEA:43168"/>
        <dbReference type="Rhea" id="RHEA-COMP:10373"/>
        <dbReference type="Rhea" id="RHEA-COMP:10374"/>
        <dbReference type="ChEBI" id="CHEBI:15377"/>
        <dbReference type="ChEBI" id="CHEBI:15378"/>
        <dbReference type="ChEBI" id="CHEBI:28938"/>
        <dbReference type="ChEBI" id="CHEBI:74411"/>
        <dbReference type="ChEBI" id="CHEBI:82852"/>
        <dbReference type="EC" id="3.5.4.33"/>
    </reaction>
</comment>
<dbReference type="PANTHER" id="PTHR11079:SF202">
    <property type="entry name" value="TRNA-SPECIFIC ADENOSINE DEAMINASE"/>
    <property type="match status" value="1"/>
</dbReference>
<dbReference type="InterPro" id="IPR028883">
    <property type="entry name" value="tRNA_aden_deaminase"/>
</dbReference>
<dbReference type="InterPro" id="IPR002125">
    <property type="entry name" value="CMP_dCMP_dom"/>
</dbReference>
<dbReference type="Pfam" id="PF14437">
    <property type="entry name" value="MafB19-deam"/>
    <property type="match status" value="1"/>
</dbReference>
<comment type="cofactor">
    <cofactor evidence="8">
        <name>Zn(2+)</name>
        <dbReference type="ChEBI" id="CHEBI:29105"/>
    </cofactor>
    <text evidence="8">Binds 1 zinc ion per subunit.</text>
</comment>
<evidence type="ECO:0000256" key="8">
    <source>
        <dbReference type="HAMAP-Rule" id="MF_00972"/>
    </source>
</evidence>
<reference evidence="10 11" key="1">
    <citation type="submission" date="2023-07" db="EMBL/GenBank/DDBJ databases">
        <title>Genomic Encyclopedia of Type Strains, Phase IV (KMG-IV): sequencing the most valuable type-strain genomes for metagenomic binning, comparative biology and taxonomic classification.</title>
        <authorList>
            <person name="Goeker M."/>
        </authorList>
    </citation>
    <scope>NUCLEOTIDE SEQUENCE [LARGE SCALE GENOMIC DNA]</scope>
    <source>
        <strain evidence="10 11">DSM 17740</strain>
    </source>
</reference>
<dbReference type="HAMAP" id="MF_00972">
    <property type="entry name" value="tRNA_aden_deaminase"/>
    <property type="match status" value="1"/>
</dbReference>
<organism evidence="10 11">
    <name type="scientific">Caldalkalibacillus uzonensis</name>
    <dbReference type="NCBI Taxonomy" id="353224"/>
    <lineage>
        <taxon>Bacteria</taxon>
        <taxon>Bacillati</taxon>
        <taxon>Bacillota</taxon>
        <taxon>Bacilli</taxon>
        <taxon>Bacillales</taxon>
        <taxon>Bacillaceae</taxon>
        <taxon>Caldalkalibacillus</taxon>
    </lineage>
</organism>
<proteinExistence type="inferred from homology"/>
<dbReference type="NCBIfam" id="NF008113">
    <property type="entry name" value="PRK10860.1"/>
    <property type="match status" value="1"/>
</dbReference>
<dbReference type="PANTHER" id="PTHR11079">
    <property type="entry name" value="CYTOSINE DEAMINASE FAMILY MEMBER"/>
    <property type="match status" value="1"/>
</dbReference>
<comment type="function">
    <text evidence="8">Catalyzes the deamination of adenosine to inosine at the wobble position 34 of tRNA(Arg2).</text>
</comment>
<sequence>MPGQEDHEKWMEQAIQLAKRAESLGEVPIGAVIVKDGTVIGTGYNRREIDKSPLAHAEIIAIQEACEQLGGWRLTGCDLYVTLEPCPMCAGAIVQARIKRVVYGTEDPKAGYAGTLYNTLQDERLNHQVEVIAGVRKEECQHVLKDFFRRLRTARKVAKRLLTDAGDGQQLGLEGKD</sequence>
<gene>
    <name evidence="8" type="primary">tadA</name>
    <name evidence="10" type="ORF">J2S00_003431</name>
</gene>
<evidence type="ECO:0000259" key="9">
    <source>
        <dbReference type="PROSITE" id="PS51747"/>
    </source>
</evidence>
<dbReference type="InterPro" id="IPR058535">
    <property type="entry name" value="MafB19-deam"/>
</dbReference>
<evidence type="ECO:0000256" key="1">
    <source>
        <dbReference type="ARBA" id="ARBA00010669"/>
    </source>
</evidence>
<keyword evidence="6 8" id="KW-0862">Zinc</keyword>
<feature type="active site" description="Proton donor" evidence="8">
    <location>
        <position position="58"/>
    </location>
</feature>
<evidence type="ECO:0000313" key="11">
    <source>
        <dbReference type="Proteomes" id="UP001232445"/>
    </source>
</evidence>
<feature type="domain" description="CMP/dCMP-type deaminase" evidence="9">
    <location>
        <begin position="5"/>
        <end position="130"/>
    </location>
</feature>
<feature type="binding site" evidence="8">
    <location>
        <position position="89"/>
    </location>
    <ligand>
        <name>Zn(2+)</name>
        <dbReference type="ChEBI" id="CHEBI:29105"/>
        <note>catalytic</note>
    </ligand>
</feature>
<dbReference type="GO" id="GO:0052717">
    <property type="term" value="F:tRNA-specific adenosine-34 deaminase activity"/>
    <property type="evidence" value="ECO:0007669"/>
    <property type="project" value="UniProtKB-EC"/>
</dbReference>
<evidence type="ECO:0000256" key="3">
    <source>
        <dbReference type="ARBA" id="ARBA00022694"/>
    </source>
</evidence>
<dbReference type="EMBL" id="JAUSUQ010000016">
    <property type="protein sequence ID" value="MDQ0340607.1"/>
    <property type="molecule type" value="Genomic_DNA"/>
</dbReference>
<evidence type="ECO:0000256" key="5">
    <source>
        <dbReference type="ARBA" id="ARBA00022801"/>
    </source>
</evidence>
<comment type="caution">
    <text evidence="10">The sequence shown here is derived from an EMBL/GenBank/DDBJ whole genome shotgun (WGS) entry which is preliminary data.</text>
</comment>
<comment type="similarity">
    <text evidence="1">Belongs to the cytidine and deoxycytidylate deaminase family. ADAT2 subfamily.</text>
</comment>
<evidence type="ECO:0000256" key="2">
    <source>
        <dbReference type="ARBA" id="ARBA00011738"/>
    </source>
</evidence>
<dbReference type="RefSeq" id="WP_307342514.1">
    <property type="nucleotide sequence ID" value="NZ_JAUSUQ010000016.1"/>
</dbReference>
<comment type="subunit">
    <text evidence="2 8">Homodimer.</text>
</comment>
<evidence type="ECO:0000256" key="6">
    <source>
        <dbReference type="ARBA" id="ARBA00022833"/>
    </source>
</evidence>
<evidence type="ECO:0000313" key="10">
    <source>
        <dbReference type="EMBL" id="MDQ0340607.1"/>
    </source>
</evidence>
<feature type="binding site" evidence="8">
    <location>
        <position position="56"/>
    </location>
    <ligand>
        <name>Zn(2+)</name>
        <dbReference type="ChEBI" id="CHEBI:29105"/>
        <note>catalytic</note>
    </ligand>
</feature>
<dbReference type="PROSITE" id="PS00903">
    <property type="entry name" value="CYT_DCMP_DEAMINASES_1"/>
    <property type="match status" value="1"/>
</dbReference>
<dbReference type="InterPro" id="IPR016193">
    <property type="entry name" value="Cytidine_deaminase-like"/>
</dbReference>
<evidence type="ECO:0000256" key="7">
    <source>
        <dbReference type="ARBA" id="ARBA00048045"/>
    </source>
</evidence>
<dbReference type="EC" id="3.5.4.33" evidence="8"/>
<evidence type="ECO:0000256" key="4">
    <source>
        <dbReference type="ARBA" id="ARBA00022723"/>
    </source>
</evidence>
<dbReference type="Proteomes" id="UP001232445">
    <property type="component" value="Unassembled WGS sequence"/>
</dbReference>
<accession>A0ABU0CXP7</accession>
<feature type="binding site" evidence="8">
    <location>
        <position position="86"/>
    </location>
    <ligand>
        <name>Zn(2+)</name>
        <dbReference type="ChEBI" id="CHEBI:29105"/>
        <note>catalytic</note>
    </ligand>
</feature>
<keyword evidence="5 8" id="KW-0378">Hydrolase</keyword>
<keyword evidence="4 8" id="KW-0479">Metal-binding</keyword>